<comment type="caution">
    <text evidence="1">The sequence shown here is derived from an EMBL/GenBank/DDBJ whole genome shotgun (WGS) entry which is preliminary data.</text>
</comment>
<dbReference type="AlphaFoldDB" id="A0A8S9HSL5"/>
<dbReference type="EMBL" id="QGKY02001250">
    <property type="protein sequence ID" value="KAF2561335.1"/>
    <property type="molecule type" value="Genomic_DNA"/>
</dbReference>
<evidence type="ECO:0000313" key="1">
    <source>
        <dbReference type="EMBL" id="KAF2561335.1"/>
    </source>
</evidence>
<proteinExistence type="predicted"/>
<accession>A0A8S9HSL5</accession>
<protein>
    <submittedName>
        <fullName evidence="1">Uncharacterized protein</fullName>
    </submittedName>
</protein>
<reference evidence="1" key="1">
    <citation type="submission" date="2019-12" db="EMBL/GenBank/DDBJ databases">
        <title>Genome sequencing and annotation of Brassica cretica.</title>
        <authorList>
            <person name="Studholme D.J."/>
            <person name="Sarris P.F."/>
        </authorList>
    </citation>
    <scope>NUCLEOTIDE SEQUENCE</scope>
    <source>
        <strain evidence="1">PFS-102/07</strain>
        <tissue evidence="1">Leaf</tissue>
    </source>
</reference>
<sequence>MLEAPPSITTYLDKRKGVVFDFSKQGRVTSNPDKLMASAISVGMRVLQFVKLCLNCRLRSLNQVLFIQTFIRGVQLVLVLVPLKLVLPGLI</sequence>
<name>A0A8S9HSL5_BRACR</name>
<gene>
    <name evidence="1" type="ORF">F2Q70_00018151</name>
</gene>
<organism evidence="1">
    <name type="scientific">Brassica cretica</name>
    <name type="common">Mustard</name>
    <dbReference type="NCBI Taxonomy" id="69181"/>
    <lineage>
        <taxon>Eukaryota</taxon>
        <taxon>Viridiplantae</taxon>
        <taxon>Streptophyta</taxon>
        <taxon>Embryophyta</taxon>
        <taxon>Tracheophyta</taxon>
        <taxon>Spermatophyta</taxon>
        <taxon>Magnoliopsida</taxon>
        <taxon>eudicotyledons</taxon>
        <taxon>Gunneridae</taxon>
        <taxon>Pentapetalae</taxon>
        <taxon>rosids</taxon>
        <taxon>malvids</taxon>
        <taxon>Brassicales</taxon>
        <taxon>Brassicaceae</taxon>
        <taxon>Brassiceae</taxon>
        <taxon>Brassica</taxon>
    </lineage>
</organism>